<accession>G3H4Z3</accession>
<dbReference type="EMBL" id="JH000149">
    <property type="protein sequence ID" value="EGV99763.1"/>
    <property type="molecule type" value="Genomic_DNA"/>
</dbReference>
<evidence type="ECO:0000313" key="1">
    <source>
        <dbReference type="EMBL" id="EGV99763.1"/>
    </source>
</evidence>
<sequence>MQLSDIAPSRDGTTAEHNGHMICCGMKSIPGGAGVYTGRGAWAVRPGLGAKRLEGL</sequence>
<reference evidence="2" key="1">
    <citation type="journal article" date="2011" name="Nat. Biotechnol.">
        <title>The genomic sequence of the Chinese hamster ovary (CHO)-K1 cell line.</title>
        <authorList>
            <person name="Xu X."/>
            <person name="Nagarajan H."/>
            <person name="Lewis N.E."/>
            <person name="Pan S."/>
            <person name="Cai Z."/>
            <person name="Liu X."/>
            <person name="Chen W."/>
            <person name="Xie M."/>
            <person name="Wang W."/>
            <person name="Hammond S."/>
            <person name="Andersen M.R."/>
            <person name="Neff N."/>
            <person name="Passarelli B."/>
            <person name="Koh W."/>
            <person name="Fan H.C."/>
            <person name="Wang J."/>
            <person name="Gui Y."/>
            <person name="Lee K.H."/>
            <person name="Betenbaugh M.J."/>
            <person name="Quake S.R."/>
            <person name="Famili I."/>
            <person name="Palsson B.O."/>
            <person name="Wang J."/>
        </authorList>
    </citation>
    <scope>NUCLEOTIDE SEQUENCE [LARGE SCALE GENOMIC DNA]</scope>
    <source>
        <strain evidence="2">CHO K1 cell line</strain>
    </source>
</reference>
<evidence type="ECO:0000313" key="2">
    <source>
        <dbReference type="Proteomes" id="UP000001075"/>
    </source>
</evidence>
<name>G3H4Z3_CRIGR</name>
<proteinExistence type="predicted"/>
<gene>
    <name evidence="1" type="ORF">I79_005357</name>
</gene>
<dbReference type="InParanoid" id="G3H4Z3"/>
<dbReference type="Proteomes" id="UP000001075">
    <property type="component" value="Unassembled WGS sequence"/>
</dbReference>
<organism evidence="1 2">
    <name type="scientific">Cricetulus griseus</name>
    <name type="common">Chinese hamster</name>
    <name type="synonym">Cricetulus barabensis griseus</name>
    <dbReference type="NCBI Taxonomy" id="10029"/>
    <lineage>
        <taxon>Eukaryota</taxon>
        <taxon>Metazoa</taxon>
        <taxon>Chordata</taxon>
        <taxon>Craniata</taxon>
        <taxon>Vertebrata</taxon>
        <taxon>Euteleostomi</taxon>
        <taxon>Mammalia</taxon>
        <taxon>Eutheria</taxon>
        <taxon>Euarchontoglires</taxon>
        <taxon>Glires</taxon>
        <taxon>Rodentia</taxon>
        <taxon>Myomorpha</taxon>
        <taxon>Muroidea</taxon>
        <taxon>Cricetidae</taxon>
        <taxon>Cricetinae</taxon>
        <taxon>Cricetulus</taxon>
    </lineage>
</organism>
<protein>
    <submittedName>
        <fullName evidence="1">Uncharacterized protein</fullName>
    </submittedName>
</protein>
<dbReference type="AlphaFoldDB" id="G3H4Z3"/>